<dbReference type="Pfam" id="PF11905">
    <property type="entry name" value="DUF3425"/>
    <property type="match status" value="1"/>
</dbReference>
<gene>
    <name evidence="1" type="ORF">SEUCBS140593_009454</name>
</gene>
<dbReference type="InterPro" id="IPR021833">
    <property type="entry name" value="DUF3425"/>
</dbReference>
<accession>A0ABP0CXQ3</accession>
<proteinExistence type="predicted"/>
<reference evidence="1 2" key="1">
    <citation type="submission" date="2024-01" db="EMBL/GenBank/DDBJ databases">
        <authorList>
            <person name="Allen C."/>
            <person name="Tagirdzhanova G."/>
        </authorList>
    </citation>
    <scope>NUCLEOTIDE SEQUENCE [LARGE SCALE GENOMIC DNA]</scope>
</reference>
<protein>
    <submittedName>
        <fullName evidence="1">Uncharacterized protein</fullName>
    </submittedName>
</protein>
<evidence type="ECO:0000313" key="1">
    <source>
        <dbReference type="EMBL" id="CAK7235949.1"/>
    </source>
</evidence>
<dbReference type="EMBL" id="CAWUHD010000155">
    <property type="protein sequence ID" value="CAK7235949.1"/>
    <property type="molecule type" value="Genomic_DNA"/>
</dbReference>
<dbReference type="PANTHER" id="PTHR38116">
    <property type="entry name" value="CHROMOSOME 7, WHOLE GENOME SHOTGUN SEQUENCE"/>
    <property type="match status" value="1"/>
</dbReference>
<sequence>MDHLIHLVQLNVYRAFLANMLSLGRTSLVTCTTDLDDKDGRVLSTVNTSPRMPPALAPTLLQKSTPHAAWIDLFPLPALRDALIRAHGTYDMCALYVDVLGTIGNKTARSDGTVYRQRLSESTSERTGVVVWGEPWRVESWELEEGFVRRWTWLLQNGCDELLRATDRWRQFRGDDMMDWADLGVAGQNALL</sequence>
<keyword evidence="2" id="KW-1185">Reference proteome</keyword>
<comment type="caution">
    <text evidence="1">The sequence shown here is derived from an EMBL/GenBank/DDBJ whole genome shotgun (WGS) entry which is preliminary data.</text>
</comment>
<organism evidence="1 2">
    <name type="scientific">Sporothrix eucalyptigena</name>
    <dbReference type="NCBI Taxonomy" id="1812306"/>
    <lineage>
        <taxon>Eukaryota</taxon>
        <taxon>Fungi</taxon>
        <taxon>Dikarya</taxon>
        <taxon>Ascomycota</taxon>
        <taxon>Pezizomycotina</taxon>
        <taxon>Sordariomycetes</taxon>
        <taxon>Sordariomycetidae</taxon>
        <taxon>Ophiostomatales</taxon>
        <taxon>Ophiostomataceae</taxon>
        <taxon>Sporothrix</taxon>
    </lineage>
</organism>
<evidence type="ECO:0000313" key="2">
    <source>
        <dbReference type="Proteomes" id="UP001642482"/>
    </source>
</evidence>
<dbReference type="Proteomes" id="UP001642482">
    <property type="component" value="Unassembled WGS sequence"/>
</dbReference>
<name>A0ABP0CXQ3_9PEZI</name>
<dbReference type="PANTHER" id="PTHR38116:SF1">
    <property type="entry name" value="BZIP DOMAIN-CONTAINING PROTEIN"/>
    <property type="match status" value="1"/>
</dbReference>